<dbReference type="RefSeq" id="XP_067472801.1">
    <property type="nucleotide sequence ID" value="XM_067627046.1"/>
</dbReference>
<dbReference type="Proteomes" id="UP000184499">
    <property type="component" value="Unassembled WGS sequence"/>
</dbReference>
<accession>A0A1L9U1H7</accession>
<protein>
    <submittedName>
        <fullName evidence="1">Uncharacterized protein</fullName>
    </submittedName>
</protein>
<reference evidence="2" key="1">
    <citation type="journal article" date="2017" name="Genome Biol.">
        <title>Comparative genomics reveals high biological diversity and specific adaptations in the industrially and medically important fungal genus Aspergillus.</title>
        <authorList>
            <person name="de Vries R.P."/>
            <person name="Riley R."/>
            <person name="Wiebenga A."/>
            <person name="Aguilar-Osorio G."/>
            <person name="Amillis S."/>
            <person name="Uchima C.A."/>
            <person name="Anderluh G."/>
            <person name="Asadollahi M."/>
            <person name="Askin M."/>
            <person name="Barry K."/>
            <person name="Battaglia E."/>
            <person name="Bayram O."/>
            <person name="Benocci T."/>
            <person name="Braus-Stromeyer S.A."/>
            <person name="Caldana C."/>
            <person name="Canovas D."/>
            <person name="Cerqueira G.C."/>
            <person name="Chen F."/>
            <person name="Chen W."/>
            <person name="Choi C."/>
            <person name="Clum A."/>
            <person name="Dos Santos R.A."/>
            <person name="Damasio A.R."/>
            <person name="Diallinas G."/>
            <person name="Emri T."/>
            <person name="Fekete E."/>
            <person name="Flipphi M."/>
            <person name="Freyberg S."/>
            <person name="Gallo A."/>
            <person name="Gournas C."/>
            <person name="Habgood R."/>
            <person name="Hainaut M."/>
            <person name="Harispe M.L."/>
            <person name="Henrissat B."/>
            <person name="Hilden K.S."/>
            <person name="Hope R."/>
            <person name="Hossain A."/>
            <person name="Karabika E."/>
            <person name="Karaffa L."/>
            <person name="Karanyi Z."/>
            <person name="Krasevec N."/>
            <person name="Kuo A."/>
            <person name="Kusch H."/>
            <person name="LaButti K."/>
            <person name="Lagendijk E.L."/>
            <person name="Lapidus A."/>
            <person name="Levasseur A."/>
            <person name="Lindquist E."/>
            <person name="Lipzen A."/>
            <person name="Logrieco A.F."/>
            <person name="MacCabe A."/>
            <person name="Maekelae M.R."/>
            <person name="Malavazi I."/>
            <person name="Melin P."/>
            <person name="Meyer V."/>
            <person name="Mielnichuk N."/>
            <person name="Miskei M."/>
            <person name="Molnar A.P."/>
            <person name="Mule G."/>
            <person name="Ngan C.Y."/>
            <person name="Orejas M."/>
            <person name="Orosz E."/>
            <person name="Ouedraogo J.P."/>
            <person name="Overkamp K.M."/>
            <person name="Park H.-S."/>
            <person name="Perrone G."/>
            <person name="Piumi F."/>
            <person name="Punt P.J."/>
            <person name="Ram A.F."/>
            <person name="Ramon A."/>
            <person name="Rauscher S."/>
            <person name="Record E."/>
            <person name="Riano-Pachon D.M."/>
            <person name="Robert V."/>
            <person name="Roehrig J."/>
            <person name="Ruller R."/>
            <person name="Salamov A."/>
            <person name="Salih N.S."/>
            <person name="Samson R.A."/>
            <person name="Sandor E."/>
            <person name="Sanguinetti M."/>
            <person name="Schuetze T."/>
            <person name="Sepcic K."/>
            <person name="Shelest E."/>
            <person name="Sherlock G."/>
            <person name="Sophianopoulou V."/>
            <person name="Squina F.M."/>
            <person name="Sun H."/>
            <person name="Susca A."/>
            <person name="Todd R.B."/>
            <person name="Tsang A."/>
            <person name="Unkles S.E."/>
            <person name="van de Wiele N."/>
            <person name="van Rossen-Uffink D."/>
            <person name="Oliveira J.V."/>
            <person name="Vesth T.C."/>
            <person name="Visser J."/>
            <person name="Yu J.-H."/>
            <person name="Zhou M."/>
            <person name="Andersen M.R."/>
            <person name="Archer D.B."/>
            <person name="Baker S.E."/>
            <person name="Benoit I."/>
            <person name="Brakhage A.A."/>
            <person name="Braus G.H."/>
            <person name="Fischer R."/>
            <person name="Frisvad J.C."/>
            <person name="Goldman G.H."/>
            <person name="Houbraken J."/>
            <person name="Oakley B."/>
            <person name="Pocsi I."/>
            <person name="Scazzocchio C."/>
            <person name="Seiboth B."/>
            <person name="vanKuyk P.A."/>
            <person name="Wortman J."/>
            <person name="Dyer P.S."/>
            <person name="Grigoriev I.V."/>
        </authorList>
    </citation>
    <scope>NUCLEOTIDE SEQUENCE [LARGE SCALE GENOMIC DNA]</scope>
    <source>
        <strain evidence="2">CBS 101740 / IMI 381727 / IBT 21946</strain>
    </source>
</reference>
<name>A0A1L9U1H7_ASPBC</name>
<evidence type="ECO:0000313" key="2">
    <source>
        <dbReference type="Proteomes" id="UP000184499"/>
    </source>
</evidence>
<keyword evidence="2" id="KW-1185">Reference proteome</keyword>
<proteinExistence type="predicted"/>
<evidence type="ECO:0000313" key="1">
    <source>
        <dbReference type="EMBL" id="OJJ65550.1"/>
    </source>
</evidence>
<organism evidence="1 2">
    <name type="scientific">Aspergillus brasiliensis (strain CBS 101740 / IMI 381727 / IBT 21946)</name>
    <dbReference type="NCBI Taxonomy" id="767769"/>
    <lineage>
        <taxon>Eukaryota</taxon>
        <taxon>Fungi</taxon>
        <taxon>Dikarya</taxon>
        <taxon>Ascomycota</taxon>
        <taxon>Pezizomycotina</taxon>
        <taxon>Eurotiomycetes</taxon>
        <taxon>Eurotiomycetidae</taxon>
        <taxon>Eurotiales</taxon>
        <taxon>Aspergillaceae</taxon>
        <taxon>Aspergillus</taxon>
        <taxon>Aspergillus subgen. Circumdati</taxon>
    </lineage>
</organism>
<dbReference type="GeneID" id="93579534"/>
<sequence>MGLPYTPLVDLDRAVKAYFSSTKFVAHQQSVLSGESTILLGENPPLMAFCAVERLPWNSCKLTTTLANCGLPTMTDILSTTSSKATPQAKKAAIDSKIGDRRARRESCRCRND</sequence>
<gene>
    <name evidence="1" type="ORF">ASPBRDRAFT_533067</name>
</gene>
<dbReference type="AlphaFoldDB" id="A0A1L9U1H7"/>
<dbReference type="VEuPathDB" id="FungiDB:ASPBRDRAFT_533067"/>
<dbReference type="EMBL" id="KV878723">
    <property type="protein sequence ID" value="OJJ65550.1"/>
    <property type="molecule type" value="Genomic_DNA"/>
</dbReference>
<dbReference type="OrthoDB" id="4523847at2759"/>